<sequence length="275" mass="30390">YKYAEILGLLCNCYDGIAVAGTHGKSTTSGWLAYCMKQAGTDPNFIIGADITQLGGSSGVGDGKYFIAEACEYDRSFLNLKPKIGCILNIEQDHLDYYKDENDIVDAFRHFALGVKPDGVLIANGQDANVAKIIMDSRFRGNDREGGGDNSIRCETFGLDENCNFYAENITLNDGLYAFDVYHNGELLGATRISLPGRHNILNALTVMAVAVNAGLPPQQILQLLPDFTGVDRRLMFKDRLGQITILDDYAHHPTEIRASLQAIRQRYQPGRIWC</sequence>
<evidence type="ECO:0000259" key="1">
    <source>
        <dbReference type="Pfam" id="PF02875"/>
    </source>
</evidence>
<protein>
    <recommendedName>
        <fullName evidence="4">UDP-N-acetylmuramate--L-alanine ligase</fullName>
    </recommendedName>
</protein>
<dbReference type="AlphaFoldDB" id="X0T754"/>
<dbReference type="GO" id="GO:0016881">
    <property type="term" value="F:acid-amino acid ligase activity"/>
    <property type="evidence" value="ECO:0007669"/>
    <property type="project" value="InterPro"/>
</dbReference>
<dbReference type="PANTHER" id="PTHR43445:SF3">
    <property type="entry name" value="UDP-N-ACETYLMURAMATE--L-ALANINE LIGASE"/>
    <property type="match status" value="1"/>
</dbReference>
<organism evidence="3">
    <name type="scientific">marine sediment metagenome</name>
    <dbReference type="NCBI Taxonomy" id="412755"/>
    <lineage>
        <taxon>unclassified sequences</taxon>
        <taxon>metagenomes</taxon>
        <taxon>ecological metagenomes</taxon>
    </lineage>
</organism>
<dbReference type="Pfam" id="PF08245">
    <property type="entry name" value="Mur_ligase_M"/>
    <property type="match status" value="1"/>
</dbReference>
<reference evidence="3" key="1">
    <citation type="journal article" date="2014" name="Front. Microbiol.">
        <title>High frequency of phylogenetically diverse reductive dehalogenase-homologous genes in deep subseafloor sedimentary metagenomes.</title>
        <authorList>
            <person name="Kawai M."/>
            <person name="Futagami T."/>
            <person name="Toyoda A."/>
            <person name="Takaki Y."/>
            <person name="Nishi S."/>
            <person name="Hori S."/>
            <person name="Arai W."/>
            <person name="Tsubouchi T."/>
            <person name="Morono Y."/>
            <person name="Uchiyama I."/>
            <person name="Ito T."/>
            <person name="Fujiyama A."/>
            <person name="Inagaki F."/>
            <person name="Takami H."/>
        </authorList>
    </citation>
    <scope>NUCLEOTIDE SEQUENCE</scope>
    <source>
        <strain evidence="3">Expedition CK06-06</strain>
    </source>
</reference>
<feature type="non-terminal residue" evidence="3">
    <location>
        <position position="275"/>
    </location>
</feature>
<accession>X0T754</accession>
<evidence type="ECO:0000313" key="3">
    <source>
        <dbReference type="EMBL" id="GAF89024.1"/>
    </source>
</evidence>
<dbReference type="Gene3D" id="3.90.190.20">
    <property type="entry name" value="Mur ligase, C-terminal domain"/>
    <property type="match status" value="1"/>
</dbReference>
<dbReference type="Pfam" id="PF02875">
    <property type="entry name" value="Mur_ligase_C"/>
    <property type="match status" value="1"/>
</dbReference>
<dbReference type="SUPFAM" id="SSF53623">
    <property type="entry name" value="MurD-like peptide ligases, catalytic domain"/>
    <property type="match status" value="1"/>
</dbReference>
<dbReference type="SUPFAM" id="SSF53244">
    <property type="entry name" value="MurD-like peptide ligases, peptide-binding domain"/>
    <property type="match status" value="1"/>
</dbReference>
<dbReference type="InterPro" id="IPR004101">
    <property type="entry name" value="Mur_ligase_C"/>
</dbReference>
<gene>
    <name evidence="3" type="ORF">S01H1_31253</name>
</gene>
<name>X0T754_9ZZZZ</name>
<comment type="caution">
    <text evidence="3">The sequence shown here is derived from an EMBL/GenBank/DDBJ whole genome shotgun (WGS) entry which is preliminary data.</text>
</comment>
<feature type="domain" description="Mur ligase C-terminal" evidence="1">
    <location>
        <begin position="233"/>
        <end position="275"/>
    </location>
</feature>
<evidence type="ECO:0000259" key="2">
    <source>
        <dbReference type="Pfam" id="PF08245"/>
    </source>
</evidence>
<dbReference type="InterPro" id="IPR036615">
    <property type="entry name" value="Mur_ligase_C_dom_sf"/>
</dbReference>
<dbReference type="PANTHER" id="PTHR43445">
    <property type="entry name" value="UDP-N-ACETYLMURAMATE--L-ALANINE LIGASE-RELATED"/>
    <property type="match status" value="1"/>
</dbReference>
<dbReference type="InterPro" id="IPR050061">
    <property type="entry name" value="MurCDEF_pg_biosynth"/>
</dbReference>
<feature type="domain" description="Mur ligase central" evidence="2">
    <location>
        <begin position="19"/>
        <end position="211"/>
    </location>
</feature>
<proteinExistence type="predicted"/>
<dbReference type="EMBL" id="BARS01019273">
    <property type="protein sequence ID" value="GAF89024.1"/>
    <property type="molecule type" value="Genomic_DNA"/>
</dbReference>
<dbReference type="GO" id="GO:0005524">
    <property type="term" value="F:ATP binding"/>
    <property type="evidence" value="ECO:0007669"/>
    <property type="project" value="InterPro"/>
</dbReference>
<dbReference type="InterPro" id="IPR036565">
    <property type="entry name" value="Mur-like_cat_sf"/>
</dbReference>
<evidence type="ECO:0008006" key="4">
    <source>
        <dbReference type="Google" id="ProtNLM"/>
    </source>
</evidence>
<dbReference type="InterPro" id="IPR013221">
    <property type="entry name" value="Mur_ligase_cen"/>
</dbReference>
<feature type="non-terminal residue" evidence="3">
    <location>
        <position position="1"/>
    </location>
</feature>
<dbReference type="Gene3D" id="3.40.1190.10">
    <property type="entry name" value="Mur-like, catalytic domain"/>
    <property type="match status" value="1"/>
</dbReference>